<dbReference type="SMART" id="SM00347">
    <property type="entry name" value="HTH_MARR"/>
    <property type="match status" value="1"/>
</dbReference>
<reference evidence="3 4" key="1">
    <citation type="submission" date="2018-06" db="EMBL/GenBank/DDBJ databases">
        <title>Genomic Encyclopedia of Type Strains, Phase III (KMG-III): the genomes of soil and plant-associated and newly described type strains.</title>
        <authorList>
            <person name="Whitman W."/>
        </authorList>
    </citation>
    <scope>NUCLEOTIDE SEQUENCE [LARGE SCALE GENOMIC DNA]</scope>
    <source>
        <strain evidence="3 4">LMG 23644</strain>
    </source>
</reference>
<dbReference type="GO" id="GO:0003700">
    <property type="term" value="F:DNA-binding transcription factor activity"/>
    <property type="evidence" value="ECO:0007669"/>
    <property type="project" value="InterPro"/>
</dbReference>
<dbReference type="EMBL" id="QLTK01000015">
    <property type="protein sequence ID" value="RAS25782.1"/>
    <property type="molecule type" value="Genomic_DNA"/>
</dbReference>
<dbReference type="AlphaFoldDB" id="A0A329BVB9"/>
<dbReference type="STRING" id="1169143.GCA_000383275_03254"/>
<dbReference type="PANTHER" id="PTHR39515:SF2">
    <property type="entry name" value="HTH-TYPE TRANSCRIPTIONAL REGULATOR RV0880"/>
    <property type="match status" value="1"/>
</dbReference>
<feature type="compositionally biased region" description="Low complexity" evidence="1">
    <location>
        <begin position="1"/>
        <end position="17"/>
    </location>
</feature>
<evidence type="ECO:0000313" key="3">
    <source>
        <dbReference type="EMBL" id="RAS25782.1"/>
    </source>
</evidence>
<dbReference type="PANTHER" id="PTHR39515">
    <property type="entry name" value="CONSERVED PROTEIN"/>
    <property type="match status" value="1"/>
</dbReference>
<evidence type="ECO:0000259" key="2">
    <source>
        <dbReference type="PROSITE" id="PS50995"/>
    </source>
</evidence>
<accession>A0A329BVB9</accession>
<comment type="caution">
    <text evidence="3">The sequence shown here is derived from an EMBL/GenBank/DDBJ whole genome shotgun (WGS) entry which is preliminary data.</text>
</comment>
<feature type="domain" description="HTH marR-type" evidence="2">
    <location>
        <begin position="20"/>
        <end position="156"/>
    </location>
</feature>
<evidence type="ECO:0000313" key="4">
    <source>
        <dbReference type="Proteomes" id="UP000248918"/>
    </source>
</evidence>
<dbReference type="InterPro" id="IPR036388">
    <property type="entry name" value="WH-like_DNA-bd_sf"/>
</dbReference>
<sequence length="157" mass="17078">MSQSDTPSASPASAPDADALHTMAEDLRVVTGKLRRRLREEAHIGDFTPSQIQVLSLLEREGSATVSSLARLHGMRPQSMGEMLSALKAAGLVTGAPDPNDGRQTVLSLTPAFRKKVKASRAAREDWLFRTIQTRFSATEQQQLAIGVDLLKRLIDS</sequence>
<dbReference type="InterPro" id="IPR036390">
    <property type="entry name" value="WH_DNA-bd_sf"/>
</dbReference>
<dbReference type="Gene3D" id="1.10.10.10">
    <property type="entry name" value="Winged helix-like DNA-binding domain superfamily/Winged helix DNA-binding domain"/>
    <property type="match status" value="1"/>
</dbReference>
<feature type="region of interest" description="Disordered" evidence="1">
    <location>
        <begin position="1"/>
        <end position="21"/>
    </location>
</feature>
<proteinExistence type="predicted"/>
<evidence type="ECO:0000256" key="1">
    <source>
        <dbReference type="SAM" id="MobiDB-lite"/>
    </source>
</evidence>
<dbReference type="Proteomes" id="UP000248918">
    <property type="component" value="Unassembled WGS sequence"/>
</dbReference>
<protein>
    <submittedName>
        <fullName evidence="3">MarR family transcriptional regulator</fullName>
    </submittedName>
</protein>
<dbReference type="PROSITE" id="PS50995">
    <property type="entry name" value="HTH_MARR_2"/>
    <property type="match status" value="1"/>
</dbReference>
<gene>
    <name evidence="3" type="ORF">BX591_11528</name>
</gene>
<dbReference type="SUPFAM" id="SSF46785">
    <property type="entry name" value="Winged helix' DNA-binding domain"/>
    <property type="match status" value="1"/>
</dbReference>
<dbReference type="InterPro" id="IPR000835">
    <property type="entry name" value="HTH_MarR-typ"/>
</dbReference>
<dbReference type="InterPro" id="IPR052526">
    <property type="entry name" value="HTH-type_Bedaq_tolerance"/>
</dbReference>
<dbReference type="OrthoDB" id="3215377at2"/>
<name>A0A329BVB9_9BURK</name>
<dbReference type="Gene3D" id="1.10.287.100">
    <property type="match status" value="1"/>
</dbReference>
<organism evidence="3 4">
    <name type="scientific">Paraburkholderia bryophila</name>
    <dbReference type="NCBI Taxonomy" id="420952"/>
    <lineage>
        <taxon>Bacteria</taxon>
        <taxon>Pseudomonadati</taxon>
        <taxon>Pseudomonadota</taxon>
        <taxon>Betaproteobacteria</taxon>
        <taxon>Burkholderiales</taxon>
        <taxon>Burkholderiaceae</taxon>
        <taxon>Paraburkholderia</taxon>
    </lineage>
</organism>
<dbReference type="RefSeq" id="WP_111933234.1">
    <property type="nucleotide sequence ID" value="NZ_CADFFP010000018.1"/>
</dbReference>
<dbReference type="Pfam" id="PF12802">
    <property type="entry name" value="MarR_2"/>
    <property type="match status" value="1"/>
</dbReference>